<feature type="region of interest" description="Disordered" evidence="1">
    <location>
        <begin position="87"/>
        <end position="111"/>
    </location>
</feature>
<reference evidence="2" key="1">
    <citation type="journal article" date="2020" name="Stud. Mycol.">
        <title>101 Dothideomycetes genomes: a test case for predicting lifestyles and emergence of pathogens.</title>
        <authorList>
            <person name="Haridas S."/>
            <person name="Albert R."/>
            <person name="Binder M."/>
            <person name="Bloem J."/>
            <person name="Labutti K."/>
            <person name="Salamov A."/>
            <person name="Andreopoulos B."/>
            <person name="Baker S."/>
            <person name="Barry K."/>
            <person name="Bills G."/>
            <person name="Bluhm B."/>
            <person name="Cannon C."/>
            <person name="Castanera R."/>
            <person name="Culley D."/>
            <person name="Daum C."/>
            <person name="Ezra D."/>
            <person name="Gonzalez J."/>
            <person name="Henrissat B."/>
            <person name="Kuo A."/>
            <person name="Liang C."/>
            <person name="Lipzen A."/>
            <person name="Lutzoni F."/>
            <person name="Magnuson J."/>
            <person name="Mondo S."/>
            <person name="Nolan M."/>
            <person name="Ohm R."/>
            <person name="Pangilinan J."/>
            <person name="Park H.-J."/>
            <person name="Ramirez L."/>
            <person name="Alfaro M."/>
            <person name="Sun H."/>
            <person name="Tritt A."/>
            <person name="Yoshinaga Y."/>
            <person name="Zwiers L.-H."/>
            <person name="Turgeon B."/>
            <person name="Goodwin S."/>
            <person name="Spatafora J."/>
            <person name="Crous P."/>
            <person name="Grigoriev I."/>
        </authorList>
    </citation>
    <scope>NUCLEOTIDE SEQUENCE</scope>
    <source>
        <strain evidence="2">CBS 269.34</strain>
    </source>
</reference>
<evidence type="ECO:0000256" key="1">
    <source>
        <dbReference type="SAM" id="MobiDB-lite"/>
    </source>
</evidence>
<protein>
    <submittedName>
        <fullName evidence="2">Uncharacterized protein</fullName>
    </submittedName>
</protein>
<organism evidence="2 3">
    <name type="scientific">Lophium mytilinum</name>
    <dbReference type="NCBI Taxonomy" id="390894"/>
    <lineage>
        <taxon>Eukaryota</taxon>
        <taxon>Fungi</taxon>
        <taxon>Dikarya</taxon>
        <taxon>Ascomycota</taxon>
        <taxon>Pezizomycotina</taxon>
        <taxon>Dothideomycetes</taxon>
        <taxon>Pleosporomycetidae</taxon>
        <taxon>Mytilinidiales</taxon>
        <taxon>Mytilinidiaceae</taxon>
        <taxon>Lophium</taxon>
    </lineage>
</organism>
<accession>A0A6A6R7R0</accession>
<evidence type="ECO:0000313" key="2">
    <source>
        <dbReference type="EMBL" id="KAF2499890.1"/>
    </source>
</evidence>
<dbReference type="AlphaFoldDB" id="A0A6A6R7R0"/>
<keyword evidence="3" id="KW-1185">Reference proteome</keyword>
<name>A0A6A6R7R0_9PEZI</name>
<proteinExistence type="predicted"/>
<dbReference type="OrthoDB" id="10555269at2759"/>
<dbReference type="Proteomes" id="UP000799750">
    <property type="component" value="Unassembled WGS sequence"/>
</dbReference>
<evidence type="ECO:0000313" key="3">
    <source>
        <dbReference type="Proteomes" id="UP000799750"/>
    </source>
</evidence>
<sequence length="241" mass="27047">MTKELLDEALSAPDLLNRFKEIKGLEKKITEKDEQVQTVFRDLITKPQTRATEDDLASIEHVHKVYLAHLLKLSLSKTKLLSKPRLSLADSLNHPPPPPPRPTAARPKRPDWPHLVYVGSGRSIELRCFCCHGSGHETDDGHGFKYLSGLVGLAEHIYKVHGAQLPVAILLKECAVRKLSEAEVRALLVGGSVLRPMVEWPYEDTETRGAVAVAGDRQVWNSRVKKLRATPRTGSFYRRKK</sequence>
<dbReference type="EMBL" id="MU004184">
    <property type="protein sequence ID" value="KAF2499890.1"/>
    <property type="molecule type" value="Genomic_DNA"/>
</dbReference>
<gene>
    <name evidence="2" type="ORF">BU16DRAFT_558178</name>
</gene>